<sequence length="486" mass="53025">MSCPIPQPRGIPLLGNIFDVNPANTWSSLGALAAQHGEIFKLTILGNTVVFVSSAALAAELCDERRFRKYVGGPIVQMRGAVHDALFTAYDDEAAWGVAHRICAPVLLPSLATVAQWVREMAGLVAHDLITMRWQRTTASLHADSGAGVLLMDELNRLTLEATTLTLFGRRLGCMAARASAPAHPMLRAMEAATSEAMKRPTRPGFVNWLLYGTKWREAIRTMRNGYAEEEAETKTEDNKKTDLLLDALLQAKDGVTGRGLSEREVVDEIVSMPIGSSTAPCVIASAVYFLCKNREAFAKAREEVDGVLGPWVVATNNITPEHLEQLRYIHAVVREALRLSAAAPGFNIEPIPRTTASGALDTAPVLLGGGKYAVAHNQAMVVVLAGVNTDRAVFGADATAFRPERMLDAAAVAALPAGATKWFGSGKRACIGREWAWVFMVTVVTLLVRRCEWEVVDDDRWAWKQDGWFNLRPTGLRVRVTKRTI</sequence>
<name>A0A2T2ZRZ1_9PEZI</name>
<evidence type="ECO:0000256" key="5">
    <source>
        <dbReference type="PIRSR" id="PIRSR602401-1"/>
    </source>
</evidence>
<proteinExistence type="inferred from homology"/>
<dbReference type="Gene3D" id="1.10.630.10">
    <property type="entry name" value="Cytochrome P450"/>
    <property type="match status" value="1"/>
</dbReference>
<organism evidence="7 8">
    <name type="scientific">Coniella lustricola</name>
    <dbReference type="NCBI Taxonomy" id="2025994"/>
    <lineage>
        <taxon>Eukaryota</taxon>
        <taxon>Fungi</taxon>
        <taxon>Dikarya</taxon>
        <taxon>Ascomycota</taxon>
        <taxon>Pezizomycotina</taxon>
        <taxon>Sordariomycetes</taxon>
        <taxon>Sordariomycetidae</taxon>
        <taxon>Diaporthales</taxon>
        <taxon>Schizoparmaceae</taxon>
        <taxon>Coniella</taxon>
    </lineage>
</organism>
<dbReference type="Pfam" id="PF00067">
    <property type="entry name" value="p450"/>
    <property type="match status" value="1"/>
</dbReference>
<dbReference type="InterPro" id="IPR050121">
    <property type="entry name" value="Cytochrome_P450_monoxygenase"/>
</dbReference>
<evidence type="ECO:0000256" key="2">
    <source>
        <dbReference type="ARBA" id="ARBA00022617"/>
    </source>
</evidence>
<keyword evidence="8" id="KW-1185">Reference proteome</keyword>
<evidence type="ECO:0000256" key="6">
    <source>
        <dbReference type="RuleBase" id="RU000461"/>
    </source>
</evidence>
<evidence type="ECO:0000313" key="7">
    <source>
        <dbReference type="EMBL" id="PSR74300.1"/>
    </source>
</evidence>
<evidence type="ECO:0000256" key="3">
    <source>
        <dbReference type="ARBA" id="ARBA00022723"/>
    </source>
</evidence>
<dbReference type="InParanoid" id="A0A2T2ZRZ1"/>
<dbReference type="InterPro" id="IPR017972">
    <property type="entry name" value="Cyt_P450_CS"/>
</dbReference>
<protein>
    <submittedName>
        <fullName evidence="7">Cytochrome P450</fullName>
    </submittedName>
</protein>
<dbReference type="PANTHER" id="PTHR24305:SF108">
    <property type="entry name" value="P450, PUTATIVE (EUROFUNG)-RELATED"/>
    <property type="match status" value="1"/>
</dbReference>
<evidence type="ECO:0000313" key="8">
    <source>
        <dbReference type="Proteomes" id="UP000241462"/>
    </source>
</evidence>
<evidence type="ECO:0000256" key="1">
    <source>
        <dbReference type="ARBA" id="ARBA00001971"/>
    </source>
</evidence>
<evidence type="ECO:0000256" key="4">
    <source>
        <dbReference type="ARBA" id="ARBA00023004"/>
    </source>
</evidence>
<comment type="similarity">
    <text evidence="6">Belongs to the cytochrome P450 family.</text>
</comment>
<accession>A0A2T2ZRZ1</accession>
<keyword evidence="4 5" id="KW-0408">Iron</keyword>
<dbReference type="STRING" id="2025994.A0A2T2ZRZ1"/>
<dbReference type="InterPro" id="IPR036396">
    <property type="entry name" value="Cyt_P450_sf"/>
</dbReference>
<dbReference type="PRINTS" id="PR00463">
    <property type="entry name" value="EP450I"/>
</dbReference>
<dbReference type="Proteomes" id="UP000241462">
    <property type="component" value="Unassembled WGS sequence"/>
</dbReference>
<dbReference type="OrthoDB" id="1470350at2759"/>
<dbReference type="SUPFAM" id="SSF48264">
    <property type="entry name" value="Cytochrome P450"/>
    <property type="match status" value="1"/>
</dbReference>
<keyword evidence="6" id="KW-0560">Oxidoreductase</keyword>
<dbReference type="GO" id="GO:0004497">
    <property type="term" value="F:monooxygenase activity"/>
    <property type="evidence" value="ECO:0007669"/>
    <property type="project" value="UniProtKB-KW"/>
</dbReference>
<dbReference type="GO" id="GO:0020037">
    <property type="term" value="F:heme binding"/>
    <property type="evidence" value="ECO:0007669"/>
    <property type="project" value="InterPro"/>
</dbReference>
<keyword evidence="3 5" id="KW-0479">Metal-binding</keyword>
<feature type="binding site" description="axial binding residue" evidence="5">
    <location>
        <position position="431"/>
    </location>
    <ligand>
        <name>heme</name>
        <dbReference type="ChEBI" id="CHEBI:30413"/>
    </ligand>
    <ligandPart>
        <name>Fe</name>
        <dbReference type="ChEBI" id="CHEBI:18248"/>
    </ligandPart>
</feature>
<dbReference type="GO" id="GO:0016705">
    <property type="term" value="F:oxidoreductase activity, acting on paired donors, with incorporation or reduction of molecular oxygen"/>
    <property type="evidence" value="ECO:0007669"/>
    <property type="project" value="InterPro"/>
</dbReference>
<dbReference type="GO" id="GO:0005506">
    <property type="term" value="F:iron ion binding"/>
    <property type="evidence" value="ECO:0007669"/>
    <property type="project" value="InterPro"/>
</dbReference>
<dbReference type="InterPro" id="IPR001128">
    <property type="entry name" value="Cyt_P450"/>
</dbReference>
<keyword evidence="6" id="KW-0503">Monooxygenase</keyword>
<gene>
    <name evidence="7" type="ORF">BD289DRAFT_498428</name>
</gene>
<comment type="cofactor">
    <cofactor evidence="1 5">
        <name>heme</name>
        <dbReference type="ChEBI" id="CHEBI:30413"/>
    </cofactor>
</comment>
<dbReference type="InterPro" id="IPR002401">
    <property type="entry name" value="Cyt_P450_E_grp-I"/>
</dbReference>
<dbReference type="PROSITE" id="PS00086">
    <property type="entry name" value="CYTOCHROME_P450"/>
    <property type="match status" value="1"/>
</dbReference>
<dbReference type="EMBL" id="KZ678884">
    <property type="protein sequence ID" value="PSR74300.1"/>
    <property type="molecule type" value="Genomic_DNA"/>
</dbReference>
<dbReference type="AlphaFoldDB" id="A0A2T2ZRZ1"/>
<keyword evidence="2 5" id="KW-0349">Heme</keyword>
<reference evidence="7 8" key="1">
    <citation type="journal article" date="2018" name="Mycol. Prog.">
        <title>Coniella lustricola, a new species from submerged detritus.</title>
        <authorList>
            <person name="Raudabaugh D.B."/>
            <person name="Iturriaga T."/>
            <person name="Carver A."/>
            <person name="Mondo S."/>
            <person name="Pangilinan J."/>
            <person name="Lipzen A."/>
            <person name="He G."/>
            <person name="Amirebrahimi M."/>
            <person name="Grigoriev I.V."/>
            <person name="Miller A.N."/>
        </authorList>
    </citation>
    <scope>NUCLEOTIDE SEQUENCE [LARGE SCALE GENOMIC DNA]</scope>
    <source>
        <strain evidence="7 8">B22-T-1</strain>
    </source>
</reference>
<dbReference type="PANTHER" id="PTHR24305">
    <property type="entry name" value="CYTOCHROME P450"/>
    <property type="match status" value="1"/>
</dbReference>